<dbReference type="SUPFAM" id="SSF52540">
    <property type="entry name" value="P-loop containing nucleoside triphosphate hydrolases"/>
    <property type="match status" value="1"/>
</dbReference>
<evidence type="ECO:0000256" key="7">
    <source>
        <dbReference type="ARBA" id="ARBA00022840"/>
    </source>
</evidence>
<evidence type="ECO:0000256" key="6">
    <source>
        <dbReference type="ARBA" id="ARBA00022777"/>
    </source>
</evidence>
<comment type="catalytic activity">
    <reaction evidence="9 10">
        <text>CMP + ATP = CDP + ADP</text>
        <dbReference type="Rhea" id="RHEA:11600"/>
        <dbReference type="ChEBI" id="CHEBI:30616"/>
        <dbReference type="ChEBI" id="CHEBI:58069"/>
        <dbReference type="ChEBI" id="CHEBI:60377"/>
        <dbReference type="ChEBI" id="CHEBI:456216"/>
        <dbReference type="EC" id="2.7.4.25"/>
    </reaction>
</comment>
<evidence type="ECO:0000256" key="5">
    <source>
        <dbReference type="ARBA" id="ARBA00022741"/>
    </source>
</evidence>
<evidence type="ECO:0000313" key="11">
    <source>
        <dbReference type="EMBL" id="WYY00671.1"/>
    </source>
</evidence>
<organism evidence="11 12">
    <name type="scientific">Oxyplasma meridianum</name>
    <dbReference type="NCBI Taxonomy" id="3073602"/>
    <lineage>
        <taxon>Archaea</taxon>
        <taxon>Methanobacteriati</taxon>
        <taxon>Thermoplasmatota</taxon>
        <taxon>Thermoplasmata</taxon>
        <taxon>Thermoplasmatales</taxon>
        <taxon>Thermoplasmataceae</taxon>
        <taxon>Oxyplasma</taxon>
    </lineage>
</organism>
<evidence type="ECO:0000256" key="4">
    <source>
        <dbReference type="ARBA" id="ARBA00022679"/>
    </source>
</evidence>
<comment type="catalytic activity">
    <reaction evidence="8 10">
        <text>dCMP + ATP = dCDP + ADP</text>
        <dbReference type="Rhea" id="RHEA:25094"/>
        <dbReference type="ChEBI" id="CHEBI:30616"/>
        <dbReference type="ChEBI" id="CHEBI:57566"/>
        <dbReference type="ChEBI" id="CHEBI:58593"/>
        <dbReference type="ChEBI" id="CHEBI:456216"/>
        <dbReference type="EC" id="2.7.4.25"/>
    </reaction>
</comment>
<evidence type="ECO:0000256" key="10">
    <source>
        <dbReference type="HAMAP-Rule" id="MF_00239"/>
    </source>
</evidence>
<keyword evidence="4 10" id="KW-0808">Transferase</keyword>
<dbReference type="CDD" id="cd02020">
    <property type="entry name" value="CMPK"/>
    <property type="match status" value="1"/>
</dbReference>
<dbReference type="RefSeq" id="WP_393971005.1">
    <property type="nucleotide sequence ID" value="NZ_CP133772.1"/>
</dbReference>
<comment type="subcellular location">
    <subcellularLocation>
        <location evidence="1 10">Cytoplasm</location>
    </subcellularLocation>
</comment>
<evidence type="ECO:0000313" key="12">
    <source>
        <dbReference type="Proteomes" id="UP001451606"/>
    </source>
</evidence>
<comment type="similarity">
    <text evidence="2 10">Belongs to the cytidylate kinase family. Type 2 subfamily.</text>
</comment>
<proteinExistence type="inferred from homology"/>
<evidence type="ECO:0000256" key="1">
    <source>
        <dbReference type="ARBA" id="ARBA00004496"/>
    </source>
</evidence>
<dbReference type="GO" id="GO:0006220">
    <property type="term" value="P:pyrimidine nucleotide metabolic process"/>
    <property type="evidence" value="ECO:0007669"/>
    <property type="project" value="UniProtKB-UniRule"/>
</dbReference>
<protein>
    <recommendedName>
        <fullName evidence="10">Cytidylate kinase</fullName>
        <shortName evidence="10">CK</shortName>
        <ecNumber evidence="10">2.7.4.25</ecNumber>
    </recommendedName>
    <alternativeName>
        <fullName evidence="10">Cytidine monophosphate kinase</fullName>
        <shortName evidence="10">CMP kinase</shortName>
    </alternativeName>
</protein>
<dbReference type="GO" id="GO:0036431">
    <property type="term" value="F:dCMP kinase activity"/>
    <property type="evidence" value="ECO:0007669"/>
    <property type="project" value="InterPro"/>
</dbReference>
<dbReference type="GeneID" id="95967989"/>
<keyword evidence="12" id="KW-1185">Reference proteome</keyword>
<dbReference type="Gene3D" id="3.40.50.300">
    <property type="entry name" value="P-loop containing nucleotide triphosphate hydrolases"/>
    <property type="match status" value="1"/>
</dbReference>
<dbReference type="KEGG" id="omr:OXIME_001252"/>
<reference evidence="11 12" key="1">
    <citation type="submission" date="2023-09" db="EMBL/GenBank/DDBJ databases">
        <authorList>
            <person name="Golyshina O.V."/>
            <person name="Lunev E.A."/>
            <person name="Bargiela R."/>
            <person name="Gaines M.C."/>
            <person name="Daum B."/>
            <person name="Bale N.J."/>
            <person name="Koenen M."/>
            <person name="Sinninghe Damst J.S."/>
            <person name="Yakimov M."/>
            <person name="Golyshin P.N."/>
        </authorList>
    </citation>
    <scope>NUCLEOTIDE SEQUENCE [LARGE SCALE GENOMIC DNA]</scope>
    <source>
        <strain evidence="11 12">M1</strain>
    </source>
</reference>
<accession>A0AAX4NGU4</accession>
<evidence type="ECO:0000256" key="9">
    <source>
        <dbReference type="ARBA" id="ARBA00048478"/>
    </source>
</evidence>
<sequence>MRVTISGPIGSGKSTVGKQLAARLSYKFISGGVFFRSLAKDHGMSIEEFNVYAESRPEIDEKQDKMILDFLRDNDNIVLESRLAGWLCVRNGLEAFKIFLNASFNTRVQRVSYRDQNQKTSDMVKVREESEYLRYMKFYGIDYSLTGIYDLVIDTDTLSVEDVVNKIYESIKGKDLC</sequence>
<dbReference type="GO" id="GO:0005524">
    <property type="term" value="F:ATP binding"/>
    <property type="evidence" value="ECO:0007669"/>
    <property type="project" value="UniProtKB-UniRule"/>
</dbReference>
<dbReference type="EMBL" id="CP133772">
    <property type="protein sequence ID" value="WYY00671.1"/>
    <property type="molecule type" value="Genomic_DNA"/>
</dbReference>
<feature type="binding site" evidence="10">
    <location>
        <begin position="7"/>
        <end position="15"/>
    </location>
    <ligand>
        <name>ATP</name>
        <dbReference type="ChEBI" id="CHEBI:30616"/>
    </ligand>
</feature>
<dbReference type="InterPro" id="IPR011994">
    <property type="entry name" value="Cytidylate_kinase_dom"/>
</dbReference>
<dbReference type="AlphaFoldDB" id="A0AAX4NGU4"/>
<dbReference type="EC" id="2.7.4.25" evidence="10"/>
<dbReference type="GO" id="GO:0005737">
    <property type="term" value="C:cytoplasm"/>
    <property type="evidence" value="ECO:0007669"/>
    <property type="project" value="UniProtKB-SubCell"/>
</dbReference>
<keyword evidence="3 10" id="KW-0963">Cytoplasm</keyword>
<dbReference type="NCBIfam" id="TIGR02173">
    <property type="entry name" value="cyt_kin_arch"/>
    <property type="match status" value="1"/>
</dbReference>
<dbReference type="InterPro" id="IPR027417">
    <property type="entry name" value="P-loop_NTPase"/>
</dbReference>
<name>A0AAX4NGU4_9ARCH</name>
<keyword evidence="7 10" id="KW-0067">ATP-binding</keyword>
<evidence type="ECO:0000256" key="8">
    <source>
        <dbReference type="ARBA" id="ARBA00047615"/>
    </source>
</evidence>
<gene>
    <name evidence="10" type="primary">cmk</name>
    <name evidence="11" type="ORF">OXIME_001252</name>
</gene>
<evidence type="ECO:0000256" key="3">
    <source>
        <dbReference type="ARBA" id="ARBA00022490"/>
    </source>
</evidence>
<evidence type="ECO:0000256" key="2">
    <source>
        <dbReference type="ARBA" id="ARBA00011005"/>
    </source>
</evidence>
<dbReference type="InterPro" id="IPR011892">
    <property type="entry name" value="Cyt_kin_arch"/>
</dbReference>
<keyword evidence="5 10" id="KW-0547">Nucleotide-binding</keyword>
<dbReference type="Pfam" id="PF13189">
    <property type="entry name" value="Cytidylate_kin2"/>
    <property type="match status" value="1"/>
</dbReference>
<dbReference type="HAMAP" id="MF_00239">
    <property type="entry name" value="Cytidyl_kinase_type2"/>
    <property type="match status" value="1"/>
</dbReference>
<dbReference type="Proteomes" id="UP001451606">
    <property type="component" value="Chromosome"/>
</dbReference>
<keyword evidence="6 10" id="KW-0418">Kinase</keyword>